<dbReference type="PANTHER" id="PTHR46512:SF9">
    <property type="entry name" value="PEPTIDYLPROLYL ISOMERASE"/>
    <property type="match status" value="1"/>
</dbReference>
<comment type="caution">
    <text evidence="5">The sequence shown here is derived from an EMBL/GenBank/DDBJ whole genome shotgun (WGS) entry which is preliminary data.</text>
</comment>
<dbReference type="Proteomes" id="UP000654075">
    <property type="component" value="Unassembled WGS sequence"/>
</dbReference>
<accession>A0A813HZ58</accession>
<sequence length="363" mass="40313">MTAWSAALELVAAAHLPASQASRVQRFYFLRAACFEFYLLCAGLSCFKFYSFAHAAANEGLGALPLCRRPALVEVLMGLLQLLPSVCELDVAFHVLNDKWLFLRRERRVVSVAQRVSHGPAGSSCSTLDATTAFACLPDSDDHLTYSSVRMSADSDREDDKAKEAYRTGDYAAAVKAWTRSLSSVKYLLEKDLYKHNPAQEKEVEGMELRLCLNLAQVHLKLSEWGQAVTFADKALVRDARNAKALYRKASALMELMSYSEAIEVLGRLLEFERSNSAAVAMLAKANRSASLSEVRERRQAKKIFAGIERDSRVPPTEWEVFVDSVREAVADCFGQLEGKLGVRCPCRRSRSRAPGVDGDKKD</sequence>
<evidence type="ECO:0000256" key="2">
    <source>
        <dbReference type="ARBA" id="ARBA00013194"/>
    </source>
</evidence>
<dbReference type="InterPro" id="IPR011990">
    <property type="entry name" value="TPR-like_helical_dom_sf"/>
</dbReference>
<dbReference type="GO" id="GO:0003755">
    <property type="term" value="F:peptidyl-prolyl cis-trans isomerase activity"/>
    <property type="evidence" value="ECO:0007669"/>
    <property type="project" value="UniProtKB-EC"/>
</dbReference>
<dbReference type="EMBL" id="CAJNNV010033239">
    <property type="protein sequence ID" value="CAE8642990.1"/>
    <property type="molecule type" value="Genomic_DNA"/>
</dbReference>
<evidence type="ECO:0000313" key="6">
    <source>
        <dbReference type="Proteomes" id="UP000654075"/>
    </source>
</evidence>
<keyword evidence="3" id="KW-0697">Rotamase</keyword>
<dbReference type="SUPFAM" id="SSF48452">
    <property type="entry name" value="TPR-like"/>
    <property type="match status" value="1"/>
</dbReference>
<reference evidence="5" key="1">
    <citation type="submission" date="2021-02" db="EMBL/GenBank/DDBJ databases">
        <authorList>
            <person name="Dougan E. K."/>
            <person name="Rhodes N."/>
            <person name="Thang M."/>
            <person name="Chan C."/>
        </authorList>
    </citation>
    <scope>NUCLEOTIDE SEQUENCE</scope>
</reference>
<evidence type="ECO:0000256" key="4">
    <source>
        <dbReference type="ARBA" id="ARBA00023235"/>
    </source>
</evidence>
<keyword evidence="4" id="KW-0413">Isomerase</keyword>
<proteinExistence type="predicted"/>
<name>A0A813HZ58_POLGL</name>
<dbReference type="Gene3D" id="1.25.40.10">
    <property type="entry name" value="Tetratricopeptide repeat domain"/>
    <property type="match status" value="1"/>
</dbReference>
<keyword evidence="6" id="KW-1185">Reference proteome</keyword>
<dbReference type="InterPro" id="IPR019734">
    <property type="entry name" value="TPR_rpt"/>
</dbReference>
<evidence type="ECO:0000256" key="3">
    <source>
        <dbReference type="ARBA" id="ARBA00023110"/>
    </source>
</evidence>
<protein>
    <recommendedName>
        <fullName evidence="2">peptidylprolyl isomerase</fullName>
        <ecNumber evidence="2">5.2.1.8</ecNumber>
    </recommendedName>
</protein>
<dbReference type="OrthoDB" id="433738at2759"/>
<dbReference type="PANTHER" id="PTHR46512">
    <property type="entry name" value="PEPTIDYLPROLYL ISOMERASE"/>
    <property type="match status" value="1"/>
</dbReference>
<dbReference type="SMART" id="SM00028">
    <property type="entry name" value="TPR"/>
    <property type="match status" value="2"/>
</dbReference>
<evidence type="ECO:0000313" key="5">
    <source>
        <dbReference type="EMBL" id="CAE8642990.1"/>
    </source>
</evidence>
<comment type="catalytic activity">
    <reaction evidence="1">
        <text>[protein]-peptidylproline (omega=180) = [protein]-peptidylproline (omega=0)</text>
        <dbReference type="Rhea" id="RHEA:16237"/>
        <dbReference type="Rhea" id="RHEA-COMP:10747"/>
        <dbReference type="Rhea" id="RHEA-COMP:10748"/>
        <dbReference type="ChEBI" id="CHEBI:83833"/>
        <dbReference type="ChEBI" id="CHEBI:83834"/>
        <dbReference type="EC" id="5.2.1.8"/>
    </reaction>
</comment>
<dbReference type="EC" id="5.2.1.8" evidence="2"/>
<dbReference type="InterPro" id="IPR050754">
    <property type="entry name" value="FKBP4/5/8-like"/>
</dbReference>
<evidence type="ECO:0000256" key="1">
    <source>
        <dbReference type="ARBA" id="ARBA00000971"/>
    </source>
</evidence>
<gene>
    <name evidence="5" type="ORF">PGLA1383_LOCUS57376</name>
</gene>
<organism evidence="5 6">
    <name type="scientific">Polarella glacialis</name>
    <name type="common">Dinoflagellate</name>
    <dbReference type="NCBI Taxonomy" id="89957"/>
    <lineage>
        <taxon>Eukaryota</taxon>
        <taxon>Sar</taxon>
        <taxon>Alveolata</taxon>
        <taxon>Dinophyceae</taxon>
        <taxon>Suessiales</taxon>
        <taxon>Suessiaceae</taxon>
        <taxon>Polarella</taxon>
    </lineage>
</organism>
<dbReference type="AlphaFoldDB" id="A0A813HZ58"/>